<name>A0A5C5XIX5_9PLAN</name>
<comment type="caution">
    <text evidence="3">The sequence shown here is derived from an EMBL/GenBank/DDBJ whole genome shotgun (WGS) entry which is preliminary data.</text>
</comment>
<dbReference type="PANTHER" id="PTHR42941">
    <property type="entry name" value="SLL1037 PROTEIN"/>
    <property type="match status" value="1"/>
</dbReference>
<keyword evidence="2" id="KW-0472">Membrane</keyword>
<evidence type="ECO:0000256" key="2">
    <source>
        <dbReference type="SAM" id="Phobius"/>
    </source>
</evidence>
<reference evidence="3 4" key="1">
    <citation type="submission" date="2019-02" db="EMBL/GenBank/DDBJ databases">
        <title>Deep-cultivation of Planctomycetes and their phenomic and genomic characterization uncovers novel biology.</title>
        <authorList>
            <person name="Wiegand S."/>
            <person name="Jogler M."/>
            <person name="Boedeker C."/>
            <person name="Pinto D."/>
            <person name="Vollmers J."/>
            <person name="Rivas-Marin E."/>
            <person name="Kohn T."/>
            <person name="Peeters S.H."/>
            <person name="Heuer A."/>
            <person name="Rast P."/>
            <person name="Oberbeckmann S."/>
            <person name="Bunk B."/>
            <person name="Jeske O."/>
            <person name="Meyerdierks A."/>
            <person name="Storesund J.E."/>
            <person name="Kallscheuer N."/>
            <person name="Luecker S."/>
            <person name="Lage O.M."/>
            <person name="Pohl T."/>
            <person name="Merkel B.J."/>
            <person name="Hornburger P."/>
            <person name="Mueller R.-W."/>
            <person name="Bruemmer F."/>
            <person name="Labrenz M."/>
            <person name="Spormann A.M."/>
            <person name="Op Den Camp H."/>
            <person name="Overmann J."/>
            <person name="Amann R."/>
            <person name="Jetten M.S.M."/>
            <person name="Mascher T."/>
            <person name="Medema M.H."/>
            <person name="Devos D.P."/>
            <person name="Kaster A.-K."/>
            <person name="Ovreas L."/>
            <person name="Rohde M."/>
            <person name="Galperin M.Y."/>
            <person name="Jogler C."/>
        </authorList>
    </citation>
    <scope>NUCLEOTIDE SEQUENCE [LARGE SCALE GENOMIC DNA]</scope>
    <source>
        <strain evidence="3 4">Pan54</strain>
    </source>
</reference>
<feature type="transmembrane region" description="Helical" evidence="2">
    <location>
        <begin position="31"/>
        <end position="53"/>
    </location>
</feature>
<evidence type="ECO:0000256" key="1">
    <source>
        <dbReference type="SAM" id="MobiDB-lite"/>
    </source>
</evidence>
<keyword evidence="2" id="KW-0812">Transmembrane</keyword>
<keyword evidence="2" id="KW-1133">Transmembrane helix</keyword>
<dbReference type="EMBL" id="SJPG01000001">
    <property type="protein sequence ID" value="TWT62970.1"/>
    <property type="molecule type" value="Genomic_DNA"/>
</dbReference>
<accession>A0A5C5XIX5</accession>
<evidence type="ECO:0000313" key="3">
    <source>
        <dbReference type="EMBL" id="TWT62970.1"/>
    </source>
</evidence>
<gene>
    <name evidence="3" type="ORF">Pan54_37210</name>
</gene>
<organism evidence="3 4">
    <name type="scientific">Rubinisphaera italica</name>
    <dbReference type="NCBI Taxonomy" id="2527969"/>
    <lineage>
        <taxon>Bacteria</taxon>
        <taxon>Pseudomonadati</taxon>
        <taxon>Planctomycetota</taxon>
        <taxon>Planctomycetia</taxon>
        <taxon>Planctomycetales</taxon>
        <taxon>Planctomycetaceae</taxon>
        <taxon>Rubinisphaera</taxon>
    </lineage>
</organism>
<dbReference type="InterPro" id="IPR011852">
    <property type="entry name" value="TRAP_TAXI"/>
</dbReference>
<feature type="compositionally biased region" description="Polar residues" evidence="1">
    <location>
        <begin position="1"/>
        <end position="13"/>
    </location>
</feature>
<dbReference type="AlphaFoldDB" id="A0A5C5XIX5"/>
<dbReference type="Gene3D" id="3.40.190.10">
    <property type="entry name" value="Periplasmic binding protein-like II"/>
    <property type="match status" value="2"/>
</dbReference>
<proteinExistence type="predicted"/>
<dbReference type="Proteomes" id="UP000316095">
    <property type="component" value="Unassembled WGS sequence"/>
</dbReference>
<dbReference type="Pfam" id="PF16868">
    <property type="entry name" value="NMT1_3"/>
    <property type="match status" value="1"/>
</dbReference>
<sequence length="475" mass="53334">MIDNSSAQNSSEENLALSPPLEPRKRSRKEFYSIWGSSIALTIVGFTIAWLFVEPAPGNHLKIAAGPSDGNYYATAKKYAAVFQGAGINLEIVETAGTIENYRLLQEDNDINLAIVQGGAVPETLEKTSLEAIASLNFEPLWIFRQAESEITEIRQLKGKRISIGLSDSGTEALMLRLLEINGLIAPVEESQASTDSTPEEAIELFRESSATAIAKLRAGERDAVCMVRSASNPVIRQLFETPELSAMPFPLNKTYRLLFPALSDIQLQEGILDLKNHQPAQNLKLIAPAANLVCTPELHDAFVPLLLKAATLTSNEGNLIVPSREFPSLGYIEFEPHAGAVDYFQSGESFLYRYLPFWLASFLNRMKIMAVPLLTLAIPLFKMAPPAYRWRIRSRIYRWYRLLREIDQENLRDQTTVNQQRYLEKLDRIACELSEVDVPLSYMEEFYNLHLHIDLIRRRVLGVTDLSQNSGTNS</sequence>
<keyword evidence="4" id="KW-1185">Reference proteome</keyword>
<dbReference type="PANTHER" id="PTHR42941:SF1">
    <property type="entry name" value="SLL1037 PROTEIN"/>
    <property type="match status" value="1"/>
</dbReference>
<dbReference type="SUPFAM" id="SSF53850">
    <property type="entry name" value="Periplasmic binding protein-like II"/>
    <property type="match status" value="1"/>
</dbReference>
<evidence type="ECO:0000313" key="4">
    <source>
        <dbReference type="Proteomes" id="UP000316095"/>
    </source>
</evidence>
<evidence type="ECO:0008006" key="5">
    <source>
        <dbReference type="Google" id="ProtNLM"/>
    </source>
</evidence>
<feature type="region of interest" description="Disordered" evidence="1">
    <location>
        <begin position="1"/>
        <end position="20"/>
    </location>
</feature>
<protein>
    <recommendedName>
        <fullName evidence="5">NMT1/THI5 like protein</fullName>
    </recommendedName>
</protein>